<keyword evidence="3" id="KW-1003">Cell membrane</keyword>
<keyword evidence="4 9" id="KW-0812">Transmembrane</keyword>
<comment type="caution">
    <text evidence="10">The sequence shown here is derived from an EMBL/GenBank/DDBJ whole genome shotgun (WGS) entry which is preliminary data.</text>
</comment>
<evidence type="ECO:0000256" key="1">
    <source>
        <dbReference type="ARBA" id="ARBA00004651"/>
    </source>
</evidence>
<dbReference type="PANTHER" id="PTHR11795:SF445">
    <property type="entry name" value="AMINO ACID ABC TRANSPORTER PERMEASE PROTEIN"/>
    <property type="match status" value="1"/>
</dbReference>
<dbReference type="InterPro" id="IPR001851">
    <property type="entry name" value="ABC_transp_permease"/>
</dbReference>
<keyword evidence="2" id="KW-0813">Transport</keyword>
<reference evidence="10" key="1">
    <citation type="submission" date="2023-02" db="EMBL/GenBank/DDBJ databases">
        <title>Actinomadura rubrobrunea NBRC 14622.</title>
        <authorList>
            <person name="Ichikawa N."/>
            <person name="Sato H."/>
            <person name="Tonouchi N."/>
        </authorList>
    </citation>
    <scope>NUCLEOTIDE SEQUENCE</scope>
    <source>
        <strain evidence="10">NBRC 14622</strain>
    </source>
</reference>
<comment type="similarity">
    <text evidence="8">Belongs to the binding-protein-dependent transport system permease family. LivHM subfamily.</text>
</comment>
<keyword evidence="11" id="KW-1185">Reference proteome</keyword>
<evidence type="ECO:0000256" key="5">
    <source>
        <dbReference type="ARBA" id="ARBA00022970"/>
    </source>
</evidence>
<dbReference type="CDD" id="cd06582">
    <property type="entry name" value="TM_PBP1_LivH_like"/>
    <property type="match status" value="1"/>
</dbReference>
<keyword evidence="5" id="KW-0029">Amino-acid transport</keyword>
<evidence type="ECO:0000256" key="6">
    <source>
        <dbReference type="ARBA" id="ARBA00022989"/>
    </source>
</evidence>
<evidence type="ECO:0000256" key="7">
    <source>
        <dbReference type="ARBA" id="ARBA00023136"/>
    </source>
</evidence>
<proteinExistence type="inferred from homology"/>
<feature type="transmembrane region" description="Helical" evidence="9">
    <location>
        <begin position="253"/>
        <end position="277"/>
    </location>
</feature>
<keyword evidence="6 9" id="KW-1133">Transmembrane helix</keyword>
<dbReference type="InterPro" id="IPR052157">
    <property type="entry name" value="BCAA_transport_permease"/>
</dbReference>
<accession>A0A9W6UYT1</accession>
<gene>
    <name evidence="10" type="ORF">Arub01_57760</name>
</gene>
<dbReference type="Proteomes" id="UP001165124">
    <property type="component" value="Unassembled WGS sequence"/>
</dbReference>
<feature type="transmembrane region" description="Helical" evidence="9">
    <location>
        <begin position="139"/>
        <end position="159"/>
    </location>
</feature>
<evidence type="ECO:0000256" key="8">
    <source>
        <dbReference type="ARBA" id="ARBA00037998"/>
    </source>
</evidence>
<evidence type="ECO:0000256" key="2">
    <source>
        <dbReference type="ARBA" id="ARBA00022448"/>
    </source>
</evidence>
<evidence type="ECO:0000256" key="3">
    <source>
        <dbReference type="ARBA" id="ARBA00022475"/>
    </source>
</evidence>
<comment type="subcellular location">
    <subcellularLocation>
        <location evidence="1">Cell membrane</location>
        <topology evidence="1">Multi-pass membrane protein</topology>
    </subcellularLocation>
</comment>
<protein>
    <submittedName>
        <fullName evidence="10">Branched-chain amino acid ABC transporter permease</fullName>
    </submittedName>
</protein>
<dbReference type="AlphaFoldDB" id="A0A9W6UYT1"/>
<evidence type="ECO:0000313" key="11">
    <source>
        <dbReference type="Proteomes" id="UP001165124"/>
    </source>
</evidence>
<organism evidence="10 11">
    <name type="scientific">Actinomadura rubrobrunea</name>
    <dbReference type="NCBI Taxonomy" id="115335"/>
    <lineage>
        <taxon>Bacteria</taxon>
        <taxon>Bacillati</taxon>
        <taxon>Actinomycetota</taxon>
        <taxon>Actinomycetes</taxon>
        <taxon>Streptosporangiales</taxon>
        <taxon>Thermomonosporaceae</taxon>
        <taxon>Actinomadura</taxon>
    </lineage>
</organism>
<dbReference type="GO" id="GO:0022857">
    <property type="term" value="F:transmembrane transporter activity"/>
    <property type="evidence" value="ECO:0007669"/>
    <property type="project" value="InterPro"/>
</dbReference>
<dbReference type="EMBL" id="BSRZ01000026">
    <property type="protein sequence ID" value="GLW67533.1"/>
    <property type="molecule type" value="Genomic_DNA"/>
</dbReference>
<evidence type="ECO:0000256" key="9">
    <source>
        <dbReference type="SAM" id="Phobius"/>
    </source>
</evidence>
<dbReference type="RefSeq" id="WP_083952203.1">
    <property type="nucleotide sequence ID" value="NZ_BSRZ01000026.1"/>
</dbReference>
<feature type="transmembrane region" description="Helical" evidence="9">
    <location>
        <begin position="188"/>
        <end position="214"/>
    </location>
</feature>
<feature type="transmembrane region" description="Helical" evidence="9">
    <location>
        <begin position="59"/>
        <end position="79"/>
    </location>
</feature>
<feature type="transmembrane region" description="Helical" evidence="9">
    <location>
        <begin position="220"/>
        <end position="241"/>
    </location>
</feature>
<evidence type="ECO:0000313" key="10">
    <source>
        <dbReference type="EMBL" id="GLW67533.1"/>
    </source>
</evidence>
<name>A0A9W6UYT1_9ACTN</name>
<dbReference type="GO" id="GO:0006865">
    <property type="term" value="P:amino acid transport"/>
    <property type="evidence" value="ECO:0007669"/>
    <property type="project" value="UniProtKB-KW"/>
</dbReference>
<keyword evidence="7 9" id="KW-0472">Membrane</keyword>
<sequence>MTGPAQVTAYGVLDGGLLAVLAVGLSLTLRMTGIINVAYGEFVLIGAYLTWWLDGHLAADPFLGVPIAMAVLFLLGYLLQRLVLNRFVDAPLLLSLLLMFGLSALLQSVIVTLHPNGPQALVTPYALAGPSIAGVDVPLGRLLAFAFCIVCVCAVSAFINRTRLGLVVRAVGMNRRAARLAGIDVRHVHALTFGIGTALAGAGGAMVALVGSFGPGDSEVYTMVSFAVAVLGGLRGVRGALAAGIVVGVAQAWAAYFFSAVIVYAVVFALAVGVLLVDPRGLFAARDPVAGGAR</sequence>
<feature type="transmembrane region" description="Helical" evidence="9">
    <location>
        <begin position="6"/>
        <end position="27"/>
    </location>
</feature>
<feature type="transmembrane region" description="Helical" evidence="9">
    <location>
        <begin position="91"/>
        <end position="113"/>
    </location>
</feature>
<dbReference type="GO" id="GO:0005886">
    <property type="term" value="C:plasma membrane"/>
    <property type="evidence" value="ECO:0007669"/>
    <property type="project" value="UniProtKB-SubCell"/>
</dbReference>
<evidence type="ECO:0000256" key="4">
    <source>
        <dbReference type="ARBA" id="ARBA00022692"/>
    </source>
</evidence>
<dbReference type="PANTHER" id="PTHR11795">
    <property type="entry name" value="BRANCHED-CHAIN AMINO ACID TRANSPORT SYSTEM PERMEASE PROTEIN LIVH"/>
    <property type="match status" value="1"/>
</dbReference>
<feature type="transmembrane region" description="Helical" evidence="9">
    <location>
        <begin position="34"/>
        <end position="53"/>
    </location>
</feature>
<dbReference type="Pfam" id="PF02653">
    <property type="entry name" value="BPD_transp_2"/>
    <property type="match status" value="1"/>
</dbReference>